<dbReference type="InterPro" id="IPR036736">
    <property type="entry name" value="ACP-like_sf"/>
</dbReference>
<sequence>MMEPIAIIGLASFFPQAHDVTTYWDNILRERDSITDVPPSRWKLEDYYDPDPTVPDKTYSRRGGFLPDLDFDPLEFGLPPNILEVTDVSQLLALVAARQAFDDAGYGEGCGYDFGRTGVVLGIGGGQKLMTPLISRLQYPVWERALRSCGLGDEIINEAVEKIKLAYIRWEENSFPGMLGNVIAGRIANRFDLGGINCVTDAACASSLSALQMAISELSSHRCDMMLTGGVDTDNSPFMYLCFSKTPAFSRSNMVRPFDVASDGMMVGEGIGMLVLKRLSDAERDGDRIYALIRGIGSSSDGRYRSIYAPRAEGQVRALRRAYELAEVDPATVGLIEAHGTGTVAGDLCEVTALREVFGSANAGQEQIALGSVKSQIGHTKAAAGAAGMIKATLALHHKVLPPTINVTQPNPKFGLDGSPLYVNTRPRPWLRRPDGSPRRAGVSAFGFGGTNFHVVLEEYEAEQQQPYRIHQTAREILISAATPVELRTTCTSLAEALAGADAPRVFAELAEASQAVVVPPAHARLGFVAAHPGEACEQLQRIMPLLRAQPEAERLQHPRGVWYQRAGIATEGRIVALFPGQGSQYREMGREVMLNFPPLRTLLGEANAAGGAVRPSLAEILFPSPVFTPQEEARQEAQLQQTAYAQPALGALSAGLFRLLSAAGLRPAFAAGHSFGELTALWAAGVLDDAAFFKLMYARGRAMAPPDDPAFDAGTMLAVTADVTVVQNLMAQVPEVMIANLNAANQVVLAGPHAAIAQMHQLAQAAGYTSTLLPVAAAFHTPRVRHAHGPFSQAIRQTTFNPPQIPVYANATAQPYPSQPEAMQTMLADQLLQPVYFLQQIEQIYAAGGTIFVECGPRSILTNLVKTILHDRPHVAIALNPQRKHDSDRQLREAVVQLRVLGVPMRGIDGYQRSPAPTPVGKRKGLRVRLSGASYVSDATRTAFENAVAHVTPVAIETASTTKHPQQIDQIESDNANGIRMQTDRQMSPQSLSQNGSHEQSTFAPGELVARLLNHQRDLLQVHQQFLNYQWDYTRLLLQAPEQKTPQSQEDLAALHAMQRETLRIHEEFLAQQANYASGLLSQIQYVSVNVPPAPALPHAGTPPPAPAFAPPPAPALPHAGTPPPAPAFVPPVPPVMPPTAVPPPEAQKAASPAPTLSPELIEGLLTVVSEKTGYPYETLELTMDMESDLGIDSIKRVDILGTMQSRFALPRLAPEELAELRTLGQVVEHLHQTVNGTASPPPAPAFAPPVPPVMPPTAVPPPEAQKSASPAPTLSPELIEGLLTVVSEKTGYPYETLELTMDMESDLGIDSIKRVDILGTMQSRFALPRLAPEELAELRTLGQVVEHLHQTVNGTASPPSAPALGSVVAAPAPVPTVPSAPPRLVPLPMPDMLEIAPVDGWSCVITDDGSSVPGMLAQALAERGWQPVILRLPTAIVGTHAPLPRGIARVVLSDMSEAHLNQTLHALAESYGPICGLIHLHPLAEQPLAPGNLFSAIEHQLVRHVFLAAGQLKTSLVAAGQASRAFFVTLTRLDGELGTSMRQPISPVGGGLFGLVKSLRQEWPTVFCRAVDVHPAYEAEQIVGLVLGEMHDPDQRLVEVGYGYQGRVTLGADLPIGDV</sequence>
<dbReference type="Gene3D" id="1.10.1200.10">
    <property type="entry name" value="ACP-like"/>
    <property type="match status" value="2"/>
</dbReference>
<dbReference type="InterPro" id="IPR004432">
    <property type="entry name" value="Omega_3_polyunsat_FA_synth"/>
</dbReference>
<feature type="region of interest" description="Disordered" evidence="4">
    <location>
        <begin position="1239"/>
        <end position="1276"/>
    </location>
</feature>
<protein>
    <recommendedName>
        <fullName evidence="9">Beta-ketoacyl synthase</fullName>
    </recommendedName>
</protein>
<dbReference type="GO" id="GO:0004315">
    <property type="term" value="F:3-oxoacyl-[acyl-carrier-protein] synthase activity"/>
    <property type="evidence" value="ECO:0007669"/>
    <property type="project" value="InterPro"/>
</dbReference>
<dbReference type="Gene3D" id="3.40.47.10">
    <property type="match status" value="1"/>
</dbReference>
<evidence type="ECO:0000256" key="2">
    <source>
        <dbReference type="ARBA" id="ARBA00022553"/>
    </source>
</evidence>
<dbReference type="InterPro" id="IPR036291">
    <property type="entry name" value="NAD(P)-bd_dom_sf"/>
</dbReference>
<gene>
    <name evidence="7" type="ORF">A9Q02_14585</name>
</gene>
<evidence type="ECO:0008006" key="9">
    <source>
        <dbReference type="Google" id="ProtNLM"/>
    </source>
</evidence>
<dbReference type="SUPFAM" id="SSF55048">
    <property type="entry name" value="Probable ACP-binding domain of malonyl-CoA ACP transacylase"/>
    <property type="match status" value="1"/>
</dbReference>
<dbReference type="InterPro" id="IPR016036">
    <property type="entry name" value="Malonyl_transacylase_ACP-bd"/>
</dbReference>
<feature type="domain" description="Ketosynthase family 3 (KS3)" evidence="6">
    <location>
        <begin position="2"/>
        <end position="459"/>
    </location>
</feature>
<dbReference type="InterPro" id="IPR052568">
    <property type="entry name" value="PKS-FAS_Synthase"/>
</dbReference>
<dbReference type="SUPFAM" id="SSF52151">
    <property type="entry name" value="FabD/lysophospholipase-like"/>
    <property type="match status" value="1"/>
</dbReference>
<evidence type="ECO:0000256" key="3">
    <source>
        <dbReference type="ARBA" id="ARBA00022679"/>
    </source>
</evidence>
<dbReference type="PROSITE" id="PS50075">
    <property type="entry name" value="CARRIER"/>
    <property type="match status" value="2"/>
</dbReference>
<name>A0A2H3L1Q9_9CHLR</name>
<feature type="domain" description="Carrier" evidence="5">
    <location>
        <begin position="1157"/>
        <end position="1236"/>
    </location>
</feature>
<accession>A0A2H3L1Q9</accession>
<proteinExistence type="predicted"/>
<dbReference type="CDD" id="cd00833">
    <property type="entry name" value="PKS"/>
    <property type="match status" value="1"/>
</dbReference>
<dbReference type="Pfam" id="PF00550">
    <property type="entry name" value="PP-binding"/>
    <property type="match status" value="2"/>
</dbReference>
<dbReference type="PANTHER" id="PTHR43074">
    <property type="entry name" value="OMEGA-3 POLYUNSATURATED FATTY ACID SYNTHASE PFAB-RELATED"/>
    <property type="match status" value="1"/>
</dbReference>
<dbReference type="SUPFAM" id="SSF51735">
    <property type="entry name" value="NAD(P)-binding Rossmann-fold domains"/>
    <property type="match status" value="1"/>
</dbReference>
<evidence type="ECO:0000256" key="4">
    <source>
        <dbReference type="SAM" id="MobiDB-lite"/>
    </source>
</evidence>
<dbReference type="SMART" id="SM00825">
    <property type="entry name" value="PKS_KS"/>
    <property type="match status" value="1"/>
</dbReference>
<dbReference type="Pfam" id="PF02801">
    <property type="entry name" value="Ketoacyl-synt_C"/>
    <property type="match status" value="1"/>
</dbReference>
<dbReference type="InterPro" id="IPR018201">
    <property type="entry name" value="Ketoacyl_synth_AS"/>
</dbReference>
<dbReference type="InterPro" id="IPR020841">
    <property type="entry name" value="PKS_Beta-ketoAc_synthase_dom"/>
</dbReference>
<dbReference type="InterPro" id="IPR016039">
    <property type="entry name" value="Thiolase-like"/>
</dbReference>
<dbReference type="PROSITE" id="PS00606">
    <property type="entry name" value="KS3_1"/>
    <property type="match status" value="1"/>
</dbReference>
<dbReference type="InterPro" id="IPR001227">
    <property type="entry name" value="Ac_transferase_dom_sf"/>
</dbReference>
<dbReference type="Pfam" id="PF00698">
    <property type="entry name" value="Acyl_transf_1"/>
    <property type="match status" value="1"/>
</dbReference>
<dbReference type="Pfam" id="PF00109">
    <property type="entry name" value="ketoacyl-synt"/>
    <property type="match status" value="1"/>
</dbReference>
<dbReference type="SMART" id="SM00827">
    <property type="entry name" value="PKS_AT"/>
    <property type="match status" value="1"/>
</dbReference>
<dbReference type="Gene3D" id="3.40.366.10">
    <property type="entry name" value="Malonyl-Coenzyme A Acyl Carrier Protein, domain 2"/>
    <property type="match status" value="1"/>
</dbReference>
<dbReference type="Proteomes" id="UP000220922">
    <property type="component" value="Unassembled WGS sequence"/>
</dbReference>
<dbReference type="InterPro" id="IPR009081">
    <property type="entry name" value="PP-bd_ACP"/>
</dbReference>
<comment type="caution">
    <text evidence="7">The sequence shown here is derived from an EMBL/GenBank/DDBJ whole genome shotgun (WGS) entry which is preliminary data.</text>
</comment>
<keyword evidence="8" id="KW-1185">Reference proteome</keyword>
<dbReference type="SUPFAM" id="SSF53901">
    <property type="entry name" value="Thiolase-like"/>
    <property type="match status" value="1"/>
</dbReference>
<evidence type="ECO:0000313" key="7">
    <source>
        <dbReference type="EMBL" id="PDV98611.1"/>
    </source>
</evidence>
<organism evidence="7 8">
    <name type="scientific">Candidatus Chloroploca asiatica</name>
    <dbReference type="NCBI Taxonomy" id="1506545"/>
    <lineage>
        <taxon>Bacteria</taxon>
        <taxon>Bacillati</taxon>
        <taxon>Chloroflexota</taxon>
        <taxon>Chloroflexia</taxon>
        <taxon>Chloroflexales</taxon>
        <taxon>Chloroflexineae</taxon>
        <taxon>Oscillochloridaceae</taxon>
        <taxon>Candidatus Chloroploca</taxon>
    </lineage>
</organism>
<dbReference type="InterPro" id="IPR016035">
    <property type="entry name" value="Acyl_Trfase/lysoPLipase"/>
</dbReference>
<feature type="region of interest" description="Disordered" evidence="4">
    <location>
        <begin position="1099"/>
        <end position="1125"/>
    </location>
</feature>
<dbReference type="InterPro" id="IPR014031">
    <property type="entry name" value="Ketoacyl_synth_C"/>
</dbReference>
<dbReference type="Pfam" id="PF16197">
    <property type="entry name" value="KAsynt_C_assoc"/>
    <property type="match status" value="1"/>
</dbReference>
<dbReference type="GO" id="GO:0006633">
    <property type="term" value="P:fatty acid biosynthetic process"/>
    <property type="evidence" value="ECO:0007669"/>
    <property type="project" value="InterPro"/>
</dbReference>
<dbReference type="PROSITE" id="PS52004">
    <property type="entry name" value="KS3_2"/>
    <property type="match status" value="1"/>
</dbReference>
<feature type="compositionally biased region" description="Pro residues" evidence="4">
    <location>
        <begin position="1241"/>
        <end position="1265"/>
    </location>
</feature>
<evidence type="ECO:0000259" key="5">
    <source>
        <dbReference type="PROSITE" id="PS50075"/>
    </source>
</evidence>
<evidence type="ECO:0000259" key="6">
    <source>
        <dbReference type="PROSITE" id="PS52004"/>
    </source>
</evidence>
<keyword evidence="1" id="KW-0596">Phosphopantetheine</keyword>
<dbReference type="NCBIfam" id="TIGR02813">
    <property type="entry name" value="omega_3_PfaA"/>
    <property type="match status" value="1"/>
</dbReference>
<feature type="domain" description="Carrier" evidence="5">
    <location>
        <begin position="1275"/>
        <end position="1354"/>
    </location>
</feature>
<keyword evidence="3" id="KW-0808">Transferase</keyword>
<dbReference type="InterPro" id="IPR014043">
    <property type="entry name" value="Acyl_transferase_dom"/>
</dbReference>
<dbReference type="InterPro" id="IPR014030">
    <property type="entry name" value="Ketoacyl_synth_N"/>
</dbReference>
<dbReference type="EMBL" id="LYXE01000091">
    <property type="protein sequence ID" value="PDV98611.1"/>
    <property type="molecule type" value="Genomic_DNA"/>
</dbReference>
<dbReference type="PANTHER" id="PTHR43074:SF1">
    <property type="entry name" value="BETA-KETOACYL SYNTHASE FAMILY PROTEIN-RELATED"/>
    <property type="match status" value="1"/>
</dbReference>
<evidence type="ECO:0000256" key="1">
    <source>
        <dbReference type="ARBA" id="ARBA00022450"/>
    </source>
</evidence>
<dbReference type="InterPro" id="IPR032821">
    <property type="entry name" value="PKS_assoc"/>
</dbReference>
<keyword evidence="2" id="KW-0597">Phosphoprotein</keyword>
<dbReference type="SUPFAM" id="SSF47336">
    <property type="entry name" value="ACP-like"/>
    <property type="match status" value="2"/>
</dbReference>
<dbReference type="Gene3D" id="3.40.50.720">
    <property type="entry name" value="NAD(P)-binding Rossmann-like Domain"/>
    <property type="match status" value="1"/>
</dbReference>
<reference evidence="7 8" key="1">
    <citation type="submission" date="2016-05" db="EMBL/GenBank/DDBJ databases">
        <authorList>
            <person name="Lavstsen T."/>
            <person name="Jespersen J.S."/>
        </authorList>
    </citation>
    <scope>NUCLEOTIDE SEQUENCE [LARGE SCALE GENOMIC DNA]</scope>
    <source>
        <strain evidence="7 8">B7-9</strain>
    </source>
</reference>
<evidence type="ECO:0000313" key="8">
    <source>
        <dbReference type="Proteomes" id="UP000220922"/>
    </source>
</evidence>